<dbReference type="OrthoDB" id="414243at2759"/>
<dbReference type="InterPro" id="IPR004046">
    <property type="entry name" value="GST_C"/>
</dbReference>
<evidence type="ECO:0000256" key="1">
    <source>
        <dbReference type="ARBA" id="ARBA00012452"/>
    </source>
</evidence>
<dbReference type="InterPro" id="IPR010987">
    <property type="entry name" value="Glutathione-S-Trfase_C-like"/>
</dbReference>
<feature type="domain" description="GST C-terminal" evidence="6">
    <location>
        <begin position="79"/>
        <end position="209"/>
    </location>
</feature>
<dbReference type="PROSITE" id="PS50405">
    <property type="entry name" value="GST_CTER"/>
    <property type="match status" value="1"/>
</dbReference>
<dbReference type="CDD" id="cd03192">
    <property type="entry name" value="GST_C_Sigma_like"/>
    <property type="match status" value="1"/>
</dbReference>
<dbReference type="InterPro" id="IPR040079">
    <property type="entry name" value="Glutathione_S-Trfase"/>
</dbReference>
<dbReference type="Pfam" id="PF14497">
    <property type="entry name" value="GST_C_3"/>
    <property type="match status" value="1"/>
</dbReference>
<dbReference type="InterPro" id="IPR004045">
    <property type="entry name" value="Glutathione_S-Trfase_N"/>
</dbReference>
<dbReference type="GO" id="GO:0006749">
    <property type="term" value="P:glutathione metabolic process"/>
    <property type="evidence" value="ECO:0007669"/>
    <property type="project" value="TreeGrafter"/>
</dbReference>
<evidence type="ECO:0000259" key="6">
    <source>
        <dbReference type="PROSITE" id="PS50405"/>
    </source>
</evidence>
<proteinExistence type="inferred from homology"/>
<dbReference type="PANTHER" id="PTHR11571">
    <property type="entry name" value="GLUTATHIONE S-TRANSFERASE"/>
    <property type="match status" value="1"/>
</dbReference>
<dbReference type="GO" id="GO:0004602">
    <property type="term" value="F:glutathione peroxidase activity"/>
    <property type="evidence" value="ECO:0007669"/>
    <property type="project" value="UniProtKB-ARBA"/>
</dbReference>
<dbReference type="SFLD" id="SFLDG00363">
    <property type="entry name" value="AMPS_(cytGST):_Alpha-__Mu-__Pi"/>
    <property type="match status" value="1"/>
</dbReference>
<dbReference type="SFLD" id="SFLDG01205">
    <property type="entry name" value="AMPS.1"/>
    <property type="match status" value="1"/>
</dbReference>
<protein>
    <recommendedName>
        <fullName evidence="1">glutathione transferase</fullName>
        <ecNumber evidence="1">2.5.1.18</ecNumber>
    </recommendedName>
</protein>
<dbReference type="PROSITE" id="PS50404">
    <property type="entry name" value="GST_NTER"/>
    <property type="match status" value="1"/>
</dbReference>
<dbReference type="SFLD" id="SFLDS00019">
    <property type="entry name" value="Glutathione_Transferase_(cytos"/>
    <property type="match status" value="1"/>
</dbReference>
<sequence>MPQYKLTYFNLTALGEPIRWAFKIAGVDFEDERIEISDWAAVKKSGRFPQEQIPLLEIDGEVFTQSTAILKYLGKKFDLDVDDAILRFRLDQIFGILDDARIEFRSWFMENDPDKKQNLQQTLVNESIPRYLRQVEEIVAKTDGNFITGSKLTYGDLYVANILGMWLSLSLLQEQKLQDEFPKLATLRNAVVTIPAIKSWIAVRPKTLF</sequence>
<comment type="caution">
    <text evidence="7">The sequence shown here is derived from an EMBL/GenBank/DDBJ whole genome shotgun (WGS) entry which is preliminary data.</text>
</comment>
<evidence type="ECO:0000313" key="7">
    <source>
        <dbReference type="EMBL" id="CAG7833931.1"/>
    </source>
</evidence>
<dbReference type="Pfam" id="PF02798">
    <property type="entry name" value="GST_N"/>
    <property type="match status" value="1"/>
</dbReference>
<dbReference type="GO" id="GO:0004364">
    <property type="term" value="F:glutathione transferase activity"/>
    <property type="evidence" value="ECO:0007669"/>
    <property type="project" value="UniProtKB-EC"/>
</dbReference>
<comment type="similarity">
    <text evidence="3">Belongs to the GST superfamily. Sigma family.</text>
</comment>
<reference evidence="7" key="1">
    <citation type="submission" date="2021-06" db="EMBL/GenBank/DDBJ databases">
        <authorList>
            <person name="Hodson N. C."/>
            <person name="Mongue J. A."/>
            <person name="Jaron S. K."/>
        </authorList>
    </citation>
    <scope>NUCLEOTIDE SEQUENCE</scope>
</reference>
<name>A0A8J2M6R8_9HEXA</name>
<comment type="catalytic activity">
    <reaction evidence="4">
        <text>RX + glutathione = an S-substituted glutathione + a halide anion + H(+)</text>
        <dbReference type="Rhea" id="RHEA:16437"/>
        <dbReference type="ChEBI" id="CHEBI:15378"/>
        <dbReference type="ChEBI" id="CHEBI:16042"/>
        <dbReference type="ChEBI" id="CHEBI:17792"/>
        <dbReference type="ChEBI" id="CHEBI:57925"/>
        <dbReference type="ChEBI" id="CHEBI:90779"/>
        <dbReference type="EC" id="2.5.1.18"/>
    </reaction>
</comment>
<dbReference type="AlphaFoldDB" id="A0A8J2M6R8"/>
<dbReference type="FunFam" id="3.40.30.10:FF:000035">
    <property type="entry name" value="hematopoietic prostaglandin D synthase"/>
    <property type="match status" value="1"/>
</dbReference>
<dbReference type="Proteomes" id="UP000708208">
    <property type="component" value="Unassembled WGS sequence"/>
</dbReference>
<evidence type="ECO:0000256" key="2">
    <source>
        <dbReference type="ARBA" id="ARBA00022679"/>
    </source>
</evidence>
<dbReference type="EMBL" id="CAJVCH010570061">
    <property type="protein sequence ID" value="CAG7833931.1"/>
    <property type="molecule type" value="Genomic_DNA"/>
</dbReference>
<feature type="domain" description="GST N-terminal" evidence="5">
    <location>
        <begin position="2"/>
        <end position="81"/>
    </location>
</feature>
<dbReference type="EC" id="2.5.1.18" evidence="1"/>
<evidence type="ECO:0000256" key="3">
    <source>
        <dbReference type="ARBA" id="ARBA00038317"/>
    </source>
</evidence>
<evidence type="ECO:0000259" key="5">
    <source>
        <dbReference type="PROSITE" id="PS50404"/>
    </source>
</evidence>
<organism evidence="7 8">
    <name type="scientific">Allacma fusca</name>
    <dbReference type="NCBI Taxonomy" id="39272"/>
    <lineage>
        <taxon>Eukaryota</taxon>
        <taxon>Metazoa</taxon>
        <taxon>Ecdysozoa</taxon>
        <taxon>Arthropoda</taxon>
        <taxon>Hexapoda</taxon>
        <taxon>Collembola</taxon>
        <taxon>Symphypleona</taxon>
        <taxon>Sminthuridae</taxon>
        <taxon>Allacma</taxon>
    </lineage>
</organism>
<evidence type="ECO:0000313" key="8">
    <source>
        <dbReference type="Proteomes" id="UP000708208"/>
    </source>
</evidence>
<gene>
    <name evidence="7" type="ORF">AFUS01_LOCUS43493</name>
</gene>
<accession>A0A8J2M6R8</accession>
<dbReference type="CDD" id="cd03039">
    <property type="entry name" value="GST_N_Sigma_like"/>
    <property type="match status" value="1"/>
</dbReference>
<evidence type="ECO:0000256" key="4">
    <source>
        <dbReference type="ARBA" id="ARBA00047960"/>
    </source>
</evidence>
<dbReference type="InterPro" id="IPR050213">
    <property type="entry name" value="GST_superfamily"/>
</dbReference>
<keyword evidence="8" id="KW-1185">Reference proteome</keyword>
<dbReference type="FunFam" id="1.20.1050.10:FF:000030">
    <property type="entry name" value="Glutathione S-transferase S1"/>
    <property type="match status" value="1"/>
</dbReference>
<keyword evidence="2" id="KW-0808">Transferase</keyword>
<dbReference type="PANTHER" id="PTHR11571:SF224">
    <property type="entry name" value="HEMATOPOIETIC PROSTAGLANDIN D SYNTHASE"/>
    <property type="match status" value="1"/>
</dbReference>